<dbReference type="PANTHER" id="PTHR11070:SF67">
    <property type="entry name" value="DNA 3'-5' HELICASE"/>
    <property type="match status" value="1"/>
</dbReference>
<evidence type="ECO:0000256" key="1">
    <source>
        <dbReference type="ARBA" id="ARBA00022741"/>
    </source>
</evidence>
<dbReference type="SUPFAM" id="SSF52540">
    <property type="entry name" value="P-loop containing nucleoside triphosphate hydrolases"/>
    <property type="match status" value="1"/>
</dbReference>
<dbReference type="Gene3D" id="3.40.50.300">
    <property type="entry name" value="P-loop containing nucleotide triphosphate hydrolases"/>
    <property type="match status" value="1"/>
</dbReference>
<protein>
    <recommendedName>
        <fullName evidence="6">UvrD-like helicase ATP-binding domain-containing protein</fullName>
    </recommendedName>
</protein>
<dbReference type="GO" id="GO:0005524">
    <property type="term" value="F:ATP binding"/>
    <property type="evidence" value="ECO:0007669"/>
    <property type="project" value="UniProtKB-UniRule"/>
</dbReference>
<sequence>MEHLQALDSTLFLKEEVLKAAYDSMLKNKDKIRIYTIDSFFQMLFHKLVCPYYQIYSMKMIETEEENKEYYKKILKHIFSKEELFEKMKVFFDLSPEKNIENYLLLIQNILQERWKFLLLQGEQRKRTPLSFEKTREEHIKAFQALFQAVEETKKKERGYFTHPFYQNFFEQTEEEREETLTKERERFFDTNVFDGRRLSNRGKDEKILSLREELLEETDSFRRDLAKEVYNQDMIAFEESLFSIFEELYQLYDEYKRKERSFNYDDIAIYTYLTLFQEELHLIENNKITALLEEILDVKIHSIFLDEFQDTSILQWKILSVFLEKAKTVICVGDEKQSIYGWRGGEKNSLKICLKF</sequence>
<evidence type="ECO:0000313" key="8">
    <source>
        <dbReference type="Proteomes" id="UP000031184"/>
    </source>
</evidence>
<dbReference type="InterPro" id="IPR014016">
    <property type="entry name" value="UvrD-like_ATP-bd"/>
</dbReference>
<dbReference type="InterPro" id="IPR000212">
    <property type="entry name" value="DNA_helicase_UvrD/REP"/>
</dbReference>
<dbReference type="Proteomes" id="UP000031184">
    <property type="component" value="Unassembled WGS sequence"/>
</dbReference>
<evidence type="ECO:0000256" key="4">
    <source>
        <dbReference type="ARBA" id="ARBA00022840"/>
    </source>
</evidence>
<dbReference type="EMBL" id="AUZI01000011">
    <property type="protein sequence ID" value="KID49882.1"/>
    <property type="molecule type" value="Genomic_DNA"/>
</dbReference>
<organism evidence="7 8">
    <name type="scientific">Fusobacterium necrophorum subsp. funduliforme B35</name>
    <dbReference type="NCBI Taxonomy" id="1226633"/>
    <lineage>
        <taxon>Bacteria</taxon>
        <taxon>Fusobacteriati</taxon>
        <taxon>Fusobacteriota</taxon>
        <taxon>Fusobacteriia</taxon>
        <taxon>Fusobacteriales</taxon>
        <taxon>Fusobacteriaceae</taxon>
        <taxon>Fusobacterium</taxon>
    </lineage>
</organism>
<evidence type="ECO:0000256" key="3">
    <source>
        <dbReference type="ARBA" id="ARBA00022806"/>
    </source>
</evidence>
<comment type="caution">
    <text evidence="7">The sequence shown here is derived from an EMBL/GenBank/DDBJ whole genome shotgun (WGS) entry which is preliminary data.</text>
</comment>
<name>A0A0B4FR46_9FUSO</name>
<dbReference type="PROSITE" id="PS51198">
    <property type="entry name" value="UVRD_HELICASE_ATP_BIND"/>
    <property type="match status" value="1"/>
</dbReference>
<dbReference type="GO" id="GO:0043138">
    <property type="term" value="F:3'-5' DNA helicase activity"/>
    <property type="evidence" value="ECO:0007669"/>
    <property type="project" value="TreeGrafter"/>
</dbReference>
<dbReference type="AlphaFoldDB" id="A0A0B4FR46"/>
<dbReference type="PANTHER" id="PTHR11070">
    <property type="entry name" value="UVRD / RECB / PCRA DNA HELICASE FAMILY MEMBER"/>
    <property type="match status" value="1"/>
</dbReference>
<proteinExistence type="predicted"/>
<dbReference type="GO" id="GO:0003677">
    <property type="term" value="F:DNA binding"/>
    <property type="evidence" value="ECO:0007669"/>
    <property type="project" value="InterPro"/>
</dbReference>
<reference evidence="7 8" key="1">
    <citation type="submission" date="2013-08" db="EMBL/GenBank/DDBJ databases">
        <title>An opportunistic ruminal bacterium that causes liver abscesses in cattle.</title>
        <authorList>
            <person name="Benahmed F.H."/>
            <person name="Rasmussen M."/>
            <person name="Harbottle H."/>
            <person name="Soppet D."/>
            <person name="Nagaraja T.G."/>
            <person name="Davidson M."/>
        </authorList>
    </citation>
    <scope>NUCLEOTIDE SEQUENCE [LARGE SCALE GENOMIC DNA]</scope>
    <source>
        <strain evidence="7 8">B35</strain>
    </source>
</reference>
<dbReference type="PATRIC" id="fig|1226633.4.peg.730"/>
<keyword evidence="4 5" id="KW-0067">ATP-binding</keyword>
<evidence type="ECO:0000313" key="7">
    <source>
        <dbReference type="EMBL" id="KID49882.1"/>
    </source>
</evidence>
<dbReference type="Pfam" id="PF00580">
    <property type="entry name" value="UvrD-helicase"/>
    <property type="match status" value="1"/>
</dbReference>
<dbReference type="GO" id="GO:0005829">
    <property type="term" value="C:cytosol"/>
    <property type="evidence" value="ECO:0007669"/>
    <property type="project" value="TreeGrafter"/>
</dbReference>
<dbReference type="Gene3D" id="1.10.3170.10">
    <property type="entry name" value="Recbcd, chain B, domain 2"/>
    <property type="match status" value="1"/>
</dbReference>
<gene>
    <name evidence="7" type="ORF">C095_03635</name>
</gene>
<evidence type="ECO:0000256" key="5">
    <source>
        <dbReference type="PROSITE-ProRule" id="PRU00560"/>
    </source>
</evidence>
<comment type="caution">
    <text evidence="5">Lacks conserved residue(s) required for the propagation of feature annotation.</text>
</comment>
<feature type="domain" description="UvrD-like helicase ATP-binding" evidence="6">
    <location>
        <begin position="1"/>
        <end position="357"/>
    </location>
</feature>
<keyword evidence="1 5" id="KW-0547">Nucleotide-binding</keyword>
<evidence type="ECO:0000259" key="6">
    <source>
        <dbReference type="PROSITE" id="PS51198"/>
    </source>
</evidence>
<evidence type="ECO:0000256" key="2">
    <source>
        <dbReference type="ARBA" id="ARBA00022801"/>
    </source>
</evidence>
<dbReference type="GO" id="GO:0000725">
    <property type="term" value="P:recombinational repair"/>
    <property type="evidence" value="ECO:0007669"/>
    <property type="project" value="TreeGrafter"/>
</dbReference>
<accession>A0A0B4FR46</accession>
<keyword evidence="3 5" id="KW-0347">Helicase</keyword>
<keyword evidence="2 5" id="KW-0378">Hydrolase</keyword>
<dbReference type="GO" id="GO:0016787">
    <property type="term" value="F:hydrolase activity"/>
    <property type="evidence" value="ECO:0007669"/>
    <property type="project" value="UniProtKB-UniRule"/>
</dbReference>
<dbReference type="InterPro" id="IPR027417">
    <property type="entry name" value="P-loop_NTPase"/>
</dbReference>